<feature type="non-terminal residue" evidence="2">
    <location>
        <position position="1"/>
    </location>
</feature>
<organism evidence="2">
    <name type="scientific">marine sediment metagenome</name>
    <dbReference type="NCBI Taxonomy" id="412755"/>
    <lineage>
        <taxon>unclassified sequences</taxon>
        <taxon>metagenomes</taxon>
        <taxon>ecological metagenomes</taxon>
    </lineage>
</organism>
<protein>
    <submittedName>
        <fullName evidence="2">Uncharacterized protein</fullName>
    </submittedName>
</protein>
<keyword evidence="1" id="KW-0175">Coiled coil</keyword>
<sequence length="105" mass="12626">LHLVSTLREAEIKIFSKKITASEKARIQKYLEKDFISDINAIADELKDEMKEIKDEKGKHETFWIRREKRTIREMSQLARIHGQLQLKSEQMPVIRHRRKKKRVT</sequence>
<dbReference type="AlphaFoldDB" id="X1PIT0"/>
<reference evidence="2" key="1">
    <citation type="journal article" date="2014" name="Front. Microbiol.">
        <title>High frequency of phylogenetically diverse reductive dehalogenase-homologous genes in deep subseafloor sedimentary metagenomes.</title>
        <authorList>
            <person name="Kawai M."/>
            <person name="Futagami T."/>
            <person name="Toyoda A."/>
            <person name="Takaki Y."/>
            <person name="Nishi S."/>
            <person name="Hori S."/>
            <person name="Arai W."/>
            <person name="Tsubouchi T."/>
            <person name="Morono Y."/>
            <person name="Uchiyama I."/>
            <person name="Ito T."/>
            <person name="Fujiyama A."/>
            <person name="Inagaki F."/>
            <person name="Takami H."/>
        </authorList>
    </citation>
    <scope>NUCLEOTIDE SEQUENCE</scope>
    <source>
        <strain evidence="2">Expedition CK06-06</strain>
    </source>
</reference>
<dbReference type="EMBL" id="BARV01040618">
    <property type="protein sequence ID" value="GAI55753.1"/>
    <property type="molecule type" value="Genomic_DNA"/>
</dbReference>
<evidence type="ECO:0000313" key="2">
    <source>
        <dbReference type="EMBL" id="GAI55753.1"/>
    </source>
</evidence>
<name>X1PIT0_9ZZZZ</name>
<comment type="caution">
    <text evidence="2">The sequence shown here is derived from an EMBL/GenBank/DDBJ whole genome shotgun (WGS) entry which is preliminary data.</text>
</comment>
<proteinExistence type="predicted"/>
<evidence type="ECO:0000256" key="1">
    <source>
        <dbReference type="SAM" id="Coils"/>
    </source>
</evidence>
<accession>X1PIT0</accession>
<feature type="coiled-coil region" evidence="1">
    <location>
        <begin position="36"/>
        <end position="63"/>
    </location>
</feature>
<gene>
    <name evidence="2" type="ORF">S06H3_61829</name>
</gene>